<keyword evidence="2" id="KW-1133">Transmembrane helix</keyword>
<comment type="similarity">
    <text evidence="1">Belongs to the unc-93 family.</text>
</comment>
<feature type="transmembrane region" description="Helical" evidence="2">
    <location>
        <begin position="52"/>
        <end position="72"/>
    </location>
</feature>
<feature type="transmembrane region" description="Helical" evidence="2">
    <location>
        <begin position="447"/>
        <end position="466"/>
    </location>
</feature>
<evidence type="ECO:0000256" key="2">
    <source>
        <dbReference type="SAM" id="Phobius"/>
    </source>
</evidence>
<keyword evidence="2" id="KW-0812">Transmembrane</keyword>
<name>A0A1X7V700_AMPQE</name>
<feature type="transmembrane region" description="Helical" evidence="2">
    <location>
        <begin position="327"/>
        <end position="346"/>
    </location>
</feature>
<dbReference type="Proteomes" id="UP000007879">
    <property type="component" value="Unassembled WGS sequence"/>
</dbReference>
<dbReference type="EnsemblMetazoa" id="XM_011404737.2">
    <property type="protein sequence ID" value="XP_011403039.1"/>
    <property type="gene ID" value="LOC105312243"/>
</dbReference>
<keyword evidence="4" id="KW-1185">Reference proteome</keyword>
<dbReference type="PANTHER" id="PTHR19444:SF13">
    <property type="entry name" value="PROTEIN UNC-93 HOMOLOG A"/>
    <property type="match status" value="1"/>
</dbReference>
<sequence>MTEVEVELEVVKLSQELNDQRVPVEDEEKKEEHPRRSIICSLSPKVKAYKNVIGAGLAFNLILSSVVALVSLQSSLNDEQGLGLATLVIGSTTFLISGIFTSSFIRALGTKYASVVTYTMSFIYILSNFYPTWYTLVPGAFCYGISLGPVFASVNIHATVTAMKYAPALNEDPDHLIAFFNGIVTMFFKLGYLPGNLATTIVLFSERSRLDEEIVDSSLRSVCNNTEVQNLDETYVYILLSSFLIIAIISISILCIFVDNPGVNLKFQSCCKAATVYVKDPVIATFKMFINWKILMLLPAAVLSSFLSSSTLGILSKVYVSDCIGVHWVGLFSLTYGTCSGLSAIISGRLVKYIPQFIMVYVASTVMLGVLLFLLFWEREPSYLVAFLPIGILGSCEGIWFNIPPILVGLLFPQQKEPAYATIRMGFALGYILGFSVPLFATFSTNLWIEVGLLLISISTYSLLYFKTQTKEQIFPCCYRKIIQKSNE</sequence>
<feature type="transmembrane region" description="Helical" evidence="2">
    <location>
        <begin position="419"/>
        <end position="441"/>
    </location>
</feature>
<gene>
    <name evidence="3" type="primary">105312243</name>
</gene>
<keyword evidence="2" id="KW-0472">Membrane</keyword>
<evidence type="ECO:0000313" key="3">
    <source>
        <dbReference type="EnsemblMetazoa" id="Aqu2.1.35763_001"/>
    </source>
</evidence>
<dbReference type="SUPFAM" id="SSF103473">
    <property type="entry name" value="MFS general substrate transporter"/>
    <property type="match status" value="1"/>
</dbReference>
<feature type="transmembrane region" description="Helical" evidence="2">
    <location>
        <begin position="383"/>
        <end position="412"/>
    </location>
</feature>
<protein>
    <recommendedName>
        <fullName evidence="5">Major facilitator superfamily (MFS) profile domain-containing protein</fullName>
    </recommendedName>
</protein>
<dbReference type="OrthoDB" id="78663at2759"/>
<reference evidence="4" key="1">
    <citation type="journal article" date="2010" name="Nature">
        <title>The Amphimedon queenslandica genome and the evolution of animal complexity.</title>
        <authorList>
            <person name="Srivastava M."/>
            <person name="Simakov O."/>
            <person name="Chapman J."/>
            <person name="Fahey B."/>
            <person name="Gauthier M.E."/>
            <person name="Mitros T."/>
            <person name="Richards G.S."/>
            <person name="Conaco C."/>
            <person name="Dacre M."/>
            <person name="Hellsten U."/>
            <person name="Larroux C."/>
            <person name="Putnam N.H."/>
            <person name="Stanke M."/>
            <person name="Adamska M."/>
            <person name="Darling A."/>
            <person name="Degnan S.M."/>
            <person name="Oakley T.H."/>
            <person name="Plachetzki D.C."/>
            <person name="Zhai Y."/>
            <person name="Adamski M."/>
            <person name="Calcino A."/>
            <person name="Cummins S.F."/>
            <person name="Goodstein D.M."/>
            <person name="Harris C."/>
            <person name="Jackson D.J."/>
            <person name="Leys S.P."/>
            <person name="Shu S."/>
            <person name="Woodcroft B.J."/>
            <person name="Vervoort M."/>
            <person name="Kosik K.S."/>
            <person name="Manning G."/>
            <person name="Degnan B.M."/>
            <person name="Rokhsar D.S."/>
        </authorList>
    </citation>
    <scope>NUCLEOTIDE SEQUENCE [LARGE SCALE GENOMIC DNA]</scope>
</reference>
<accession>A0A1X7V700</accession>
<feature type="transmembrane region" description="Helical" evidence="2">
    <location>
        <begin position="294"/>
        <end position="315"/>
    </location>
</feature>
<feature type="transmembrane region" description="Helical" evidence="2">
    <location>
        <begin position="176"/>
        <end position="195"/>
    </location>
</feature>
<dbReference type="PANTHER" id="PTHR19444">
    <property type="entry name" value="UNC-93 RELATED"/>
    <property type="match status" value="1"/>
</dbReference>
<proteinExistence type="inferred from homology"/>
<feature type="transmembrane region" description="Helical" evidence="2">
    <location>
        <begin position="84"/>
        <end position="105"/>
    </location>
</feature>
<dbReference type="AlphaFoldDB" id="A0A1X7V700"/>
<evidence type="ECO:0000256" key="1">
    <source>
        <dbReference type="ARBA" id="ARBA00009172"/>
    </source>
</evidence>
<dbReference type="STRING" id="400682.A0A1X7V700"/>
<evidence type="ECO:0008006" key="5">
    <source>
        <dbReference type="Google" id="ProtNLM"/>
    </source>
</evidence>
<evidence type="ECO:0000313" key="4">
    <source>
        <dbReference type="Proteomes" id="UP000007879"/>
    </source>
</evidence>
<dbReference type="Gene3D" id="1.20.1250.20">
    <property type="entry name" value="MFS general substrate transporter like domains"/>
    <property type="match status" value="1"/>
</dbReference>
<reference evidence="3" key="2">
    <citation type="submission" date="2017-05" db="UniProtKB">
        <authorList>
            <consortium name="EnsemblMetazoa"/>
        </authorList>
    </citation>
    <scope>IDENTIFICATION</scope>
</reference>
<feature type="transmembrane region" description="Helical" evidence="2">
    <location>
        <begin position="235"/>
        <end position="258"/>
    </location>
</feature>
<dbReference type="EnsemblMetazoa" id="Aqu2.1.35763_001">
    <property type="protein sequence ID" value="Aqu2.1.35763_001"/>
    <property type="gene ID" value="Aqu2.1.35763"/>
</dbReference>
<organism evidence="3">
    <name type="scientific">Amphimedon queenslandica</name>
    <name type="common">Sponge</name>
    <dbReference type="NCBI Taxonomy" id="400682"/>
    <lineage>
        <taxon>Eukaryota</taxon>
        <taxon>Metazoa</taxon>
        <taxon>Porifera</taxon>
        <taxon>Demospongiae</taxon>
        <taxon>Heteroscleromorpha</taxon>
        <taxon>Haplosclerida</taxon>
        <taxon>Niphatidae</taxon>
        <taxon>Amphimedon</taxon>
    </lineage>
</organism>
<dbReference type="InterPro" id="IPR036259">
    <property type="entry name" value="MFS_trans_sf"/>
</dbReference>
<dbReference type="InterPro" id="IPR051951">
    <property type="entry name" value="UNC-93_regulatory"/>
</dbReference>
<dbReference type="InParanoid" id="A0A1X7V700"/>
<feature type="transmembrane region" description="Helical" evidence="2">
    <location>
        <begin position="358"/>
        <end position="377"/>
    </location>
</feature>
<dbReference type="KEGG" id="aqu:105312243"/>
<feature type="transmembrane region" description="Helical" evidence="2">
    <location>
        <begin position="112"/>
        <end position="130"/>
    </location>
</feature>
<feature type="transmembrane region" description="Helical" evidence="2">
    <location>
        <begin position="136"/>
        <end position="156"/>
    </location>
</feature>